<evidence type="ECO:0000256" key="1">
    <source>
        <dbReference type="SAM" id="SignalP"/>
    </source>
</evidence>
<feature type="signal peptide" evidence="1">
    <location>
        <begin position="1"/>
        <end position="16"/>
    </location>
</feature>
<name>A0A4S2MLP2_9PEZI</name>
<protein>
    <submittedName>
        <fullName evidence="2">Uncharacterized protein</fullName>
    </submittedName>
</protein>
<organism evidence="2 3">
    <name type="scientific">Ascodesmis nigricans</name>
    <dbReference type="NCBI Taxonomy" id="341454"/>
    <lineage>
        <taxon>Eukaryota</taxon>
        <taxon>Fungi</taxon>
        <taxon>Dikarya</taxon>
        <taxon>Ascomycota</taxon>
        <taxon>Pezizomycotina</taxon>
        <taxon>Pezizomycetes</taxon>
        <taxon>Pezizales</taxon>
        <taxon>Ascodesmidaceae</taxon>
        <taxon>Ascodesmis</taxon>
    </lineage>
</organism>
<dbReference type="InParanoid" id="A0A4S2MLP2"/>
<reference evidence="2 3" key="1">
    <citation type="submission" date="2019-04" db="EMBL/GenBank/DDBJ databases">
        <title>Comparative genomics and transcriptomics to analyze fruiting body development in filamentous ascomycetes.</title>
        <authorList>
            <consortium name="DOE Joint Genome Institute"/>
            <person name="Lutkenhaus R."/>
            <person name="Traeger S."/>
            <person name="Breuer J."/>
            <person name="Kuo A."/>
            <person name="Lipzen A."/>
            <person name="Pangilinan J."/>
            <person name="Dilworth D."/>
            <person name="Sandor L."/>
            <person name="Poggeler S."/>
            <person name="Barry K."/>
            <person name="Grigoriev I.V."/>
            <person name="Nowrousian M."/>
        </authorList>
    </citation>
    <scope>NUCLEOTIDE SEQUENCE [LARGE SCALE GENOMIC DNA]</scope>
    <source>
        <strain evidence="2 3">CBS 389.68</strain>
    </source>
</reference>
<proteinExistence type="predicted"/>
<dbReference type="Proteomes" id="UP000298138">
    <property type="component" value="Unassembled WGS sequence"/>
</dbReference>
<dbReference type="EMBL" id="ML220147">
    <property type="protein sequence ID" value="TGZ77950.1"/>
    <property type="molecule type" value="Genomic_DNA"/>
</dbReference>
<evidence type="ECO:0000313" key="2">
    <source>
        <dbReference type="EMBL" id="TGZ77950.1"/>
    </source>
</evidence>
<keyword evidence="3" id="KW-1185">Reference proteome</keyword>
<dbReference type="AlphaFoldDB" id="A0A4S2MLP2"/>
<sequence>MSLTPLFGLCGAPAFAVTSLQCCSTWPTIVCEVAFSSSYSELISTASKWCRESAGKVRVVLCLHYRHADPTVGSACTIEVQREQWRNPAMGVVESVGHFTDLRNPVEIQKEVGDSIGRMRGRQMWSSYPSTPRIDVIGGDGGEAKGKLMLQWGDVFEPGCGRDGEVVELDLEVLARTVRDQV</sequence>
<evidence type="ECO:0000313" key="3">
    <source>
        <dbReference type="Proteomes" id="UP000298138"/>
    </source>
</evidence>
<keyword evidence="1" id="KW-0732">Signal</keyword>
<accession>A0A4S2MLP2</accession>
<feature type="chain" id="PRO_5020531002" evidence="1">
    <location>
        <begin position="17"/>
        <end position="182"/>
    </location>
</feature>
<gene>
    <name evidence="2" type="ORF">EX30DRAFT_351464</name>
</gene>